<dbReference type="Proteomes" id="UP001151295">
    <property type="component" value="Unassembled WGS sequence"/>
</dbReference>
<evidence type="ECO:0000313" key="4">
    <source>
        <dbReference type="Proteomes" id="UP001151295"/>
    </source>
</evidence>
<name>A0ABQ8PIC1_9FUNG</name>
<feature type="region of interest" description="Disordered" evidence="1">
    <location>
        <begin position="1"/>
        <end position="29"/>
    </location>
</feature>
<comment type="caution">
    <text evidence="3">The sequence shown here is derived from an EMBL/GenBank/DDBJ whole genome shotgun (WGS) entry which is preliminary data.</text>
</comment>
<dbReference type="Pfam" id="PF23305">
    <property type="entry name" value="DUF7082"/>
    <property type="match status" value="1"/>
</dbReference>
<dbReference type="InterPro" id="IPR055509">
    <property type="entry name" value="DUF7082"/>
</dbReference>
<protein>
    <recommendedName>
        <fullName evidence="2">DUF7082 domain-containing protein</fullName>
    </recommendedName>
</protein>
<keyword evidence="4" id="KW-1185">Reference proteome</keyword>
<organism evidence="3 4">
    <name type="scientific">Coemansia umbellata</name>
    <dbReference type="NCBI Taxonomy" id="1424467"/>
    <lineage>
        <taxon>Eukaryota</taxon>
        <taxon>Fungi</taxon>
        <taxon>Fungi incertae sedis</taxon>
        <taxon>Zoopagomycota</taxon>
        <taxon>Kickxellomycotina</taxon>
        <taxon>Kickxellomycetes</taxon>
        <taxon>Kickxellales</taxon>
        <taxon>Kickxellaceae</taxon>
        <taxon>Coemansia</taxon>
    </lineage>
</organism>
<gene>
    <name evidence="3" type="ORF">EDC05_004437</name>
</gene>
<dbReference type="PANTHER" id="PTHR39463:SF1">
    <property type="entry name" value="MEDUSA"/>
    <property type="match status" value="1"/>
</dbReference>
<evidence type="ECO:0000256" key="1">
    <source>
        <dbReference type="SAM" id="MobiDB-lite"/>
    </source>
</evidence>
<evidence type="ECO:0000259" key="2">
    <source>
        <dbReference type="Pfam" id="PF23305"/>
    </source>
</evidence>
<feature type="region of interest" description="Disordered" evidence="1">
    <location>
        <begin position="452"/>
        <end position="491"/>
    </location>
</feature>
<feature type="compositionally biased region" description="Basic and acidic residues" evidence="1">
    <location>
        <begin position="459"/>
        <end position="472"/>
    </location>
</feature>
<dbReference type="PANTHER" id="PTHR39463">
    <property type="entry name" value="MEDUSA"/>
    <property type="match status" value="1"/>
</dbReference>
<proteinExistence type="predicted"/>
<accession>A0ABQ8PIC1</accession>
<feature type="region of interest" description="Disordered" evidence="1">
    <location>
        <begin position="661"/>
        <end position="732"/>
    </location>
</feature>
<feature type="region of interest" description="Disordered" evidence="1">
    <location>
        <begin position="162"/>
        <end position="186"/>
    </location>
</feature>
<reference evidence="3" key="1">
    <citation type="submission" date="2022-07" db="EMBL/GenBank/DDBJ databases">
        <title>Phylogenomic reconstructions and comparative analyses of Kickxellomycotina fungi.</title>
        <authorList>
            <person name="Reynolds N.K."/>
            <person name="Stajich J.E."/>
            <person name="Barry K."/>
            <person name="Grigoriev I.V."/>
            <person name="Crous P."/>
            <person name="Smith M.E."/>
        </authorList>
    </citation>
    <scope>NUCLEOTIDE SEQUENCE</scope>
    <source>
        <strain evidence="3">BCRC 34882</strain>
    </source>
</reference>
<dbReference type="EMBL" id="JANBQD010000061">
    <property type="protein sequence ID" value="KAJ1989817.1"/>
    <property type="molecule type" value="Genomic_DNA"/>
</dbReference>
<feature type="compositionally biased region" description="Basic residues" evidence="1">
    <location>
        <begin position="680"/>
        <end position="696"/>
    </location>
</feature>
<sequence>MLSPHTHNSTQSSQNKDRNQQFSYPQGLSLTDPVSAATLATKTQPLLKTKNSSIGTGAKFPFNSSANFSLANALSMTQDHLDGARIPDHRLSVAPSSALDAADLQFSGYLLSGSYGSLGRTGYSYGLNTSHVDVQGDGSSRRLLETLGMAGMHSFGSQLASSRSNSVMSPTSGKHVSTPGVSGSLSTTPFATTPHQSFSSTSNIMPLTGHSSYASLLNKANLLFENNLDSMMLNWTLEESECCRRLVQFWRRHENNNIFCTFKAIPAADRVPNSIVVSCIYWEEKNDFFITSVDCIHLLESLIAVRFTVEEKNRIRRNLEGFRPQTVSKCKSDSAEFFKLIMSFPTPKPRNIEKDVKVFPWRILPLALKKIIGKYTASYSSTASVTLDTYPTSQATSYLQVAGLPLSTSNGGMATFAPFASASNSVLGASSASAAVVAAAAAVTAAAATTHPVTTPGRKGVDDGADIAEKPHSSAAPSSVSGGSYLMNTESSSDEGIGLPLGMGLINGCRLDSAQLKLQPTEMPSISIPASDSVDIDYNNSLLAYGDMQRKTSRSATASYLPGANADTGNGGGVNKNRQDDYRTPCQQAMPSFMVPQGCTSRLDFAGMASDNPIPFLSANTSTQQAPPAQALISSSILDQLAASYAFSPSTYAMQMVEGQEDTHNISQQQQLAGQQRQQKQQKHRAVRSSSTKRNKQNTPYSTERNDHRRNNAASRSISTSNSPENCVGHRETSPSIPLILEQQHMQQDVSTFNFNSLINIETASASSSSSLTFGESAGINVDGVSGYADSDSYGFDDIANVSFYDMLKRASSDSARNNNRGNVGTLSGKSPQCTAAALAAGDTDIASILTPNGAQGTGTESDMFRFSLGGSDFSLLADLIGAGAAASSKAQNVVISGIGDEDGLSPRSNNTLALEAMSGESYTADMFSLASLPGQQHILNKTGDASKMGLQQQDQQQQPFLGVEMFGEARIP</sequence>
<feature type="compositionally biased region" description="Polar residues" evidence="1">
    <location>
        <begin position="712"/>
        <end position="725"/>
    </location>
</feature>
<feature type="compositionally biased region" description="Low complexity" evidence="1">
    <location>
        <begin position="668"/>
        <end position="679"/>
    </location>
</feature>
<feature type="compositionally biased region" description="Low complexity" evidence="1">
    <location>
        <begin position="473"/>
        <end position="484"/>
    </location>
</feature>
<evidence type="ECO:0000313" key="3">
    <source>
        <dbReference type="EMBL" id="KAJ1989817.1"/>
    </source>
</evidence>
<feature type="domain" description="DUF7082" evidence="2">
    <location>
        <begin position="219"/>
        <end position="372"/>
    </location>
</feature>